<dbReference type="CDD" id="cd11529">
    <property type="entry name" value="NTP-PPase_MazG_Cterm"/>
    <property type="match status" value="1"/>
</dbReference>
<dbReference type="CDD" id="cd11528">
    <property type="entry name" value="NTP-PPase_MazG_Nterm"/>
    <property type="match status" value="1"/>
</dbReference>
<feature type="domain" description="NTP pyrophosphohydrolase MazG-like" evidence="2">
    <location>
        <begin position="258"/>
        <end position="331"/>
    </location>
</feature>
<dbReference type="InterPro" id="IPR048011">
    <property type="entry name" value="NTP-PPase_MazG-like_C"/>
</dbReference>
<dbReference type="CDD" id="cd11723">
    <property type="entry name" value="YabN_N_like"/>
    <property type="match status" value="1"/>
</dbReference>
<evidence type="ECO:0000259" key="1">
    <source>
        <dbReference type="Pfam" id="PF00590"/>
    </source>
</evidence>
<dbReference type="PANTHER" id="PTHR30522:SF0">
    <property type="entry name" value="NUCLEOSIDE TRIPHOSPHATE PYROPHOSPHOHYDROLASE"/>
    <property type="match status" value="1"/>
</dbReference>
<dbReference type="GO" id="GO:0047429">
    <property type="term" value="F:nucleoside triphosphate diphosphatase activity"/>
    <property type="evidence" value="ECO:0007669"/>
    <property type="project" value="InterPro"/>
</dbReference>
<organism evidence="3 4">
    <name type="scientific">Desulfallas thermosapovorans DSM 6562</name>
    <dbReference type="NCBI Taxonomy" id="1121431"/>
    <lineage>
        <taxon>Bacteria</taxon>
        <taxon>Bacillati</taxon>
        <taxon>Bacillota</taxon>
        <taxon>Clostridia</taxon>
        <taxon>Eubacteriales</taxon>
        <taxon>Desulfallaceae</taxon>
        <taxon>Desulfallas</taxon>
    </lineage>
</organism>
<dbReference type="PANTHER" id="PTHR30522">
    <property type="entry name" value="NUCLEOSIDE TRIPHOSPHATE PYROPHOSPHOHYDROLASE"/>
    <property type="match status" value="1"/>
</dbReference>
<dbReference type="Pfam" id="PF00590">
    <property type="entry name" value="TP_methylase"/>
    <property type="match status" value="1"/>
</dbReference>
<dbReference type="AlphaFoldDB" id="A0A5S4ZVH9"/>
<feature type="domain" description="Tetrapyrrole methylase" evidence="1">
    <location>
        <begin position="4"/>
        <end position="207"/>
    </location>
</feature>
<dbReference type="InterPro" id="IPR035013">
    <property type="entry name" value="YabN_N"/>
</dbReference>
<dbReference type="InterPro" id="IPR000878">
    <property type="entry name" value="4pyrrol_Mease"/>
</dbReference>
<dbReference type="GO" id="GO:0006950">
    <property type="term" value="P:response to stress"/>
    <property type="evidence" value="ECO:0007669"/>
    <property type="project" value="UniProtKB-ARBA"/>
</dbReference>
<dbReference type="EMBL" id="VNHM01000003">
    <property type="protein sequence ID" value="TYO96963.1"/>
    <property type="molecule type" value="Genomic_DNA"/>
</dbReference>
<accession>A0A5S4ZVH9</accession>
<keyword evidence="4" id="KW-1185">Reference proteome</keyword>
<protein>
    <submittedName>
        <fullName evidence="3">Tetrapyrrole methylase family protein/MazG family protein</fullName>
    </submittedName>
</protein>
<dbReference type="FunFam" id="1.10.287.1080:FF:000001">
    <property type="entry name" value="Nucleoside triphosphate pyrophosphohydrolase"/>
    <property type="match status" value="1"/>
</dbReference>
<dbReference type="Gene3D" id="3.40.1010.10">
    <property type="entry name" value="Cobalt-precorrin-4 Transmethylase, Domain 1"/>
    <property type="match status" value="1"/>
</dbReference>
<reference evidence="3 4" key="1">
    <citation type="submission" date="2019-07" db="EMBL/GenBank/DDBJ databases">
        <title>Genomic Encyclopedia of Type Strains, Phase I: the one thousand microbial genomes (KMG-I) project.</title>
        <authorList>
            <person name="Kyrpides N."/>
        </authorList>
    </citation>
    <scope>NUCLEOTIDE SEQUENCE [LARGE SCALE GENOMIC DNA]</scope>
    <source>
        <strain evidence="3 4">DSM 6562</strain>
    </source>
</reference>
<dbReference type="InterPro" id="IPR035996">
    <property type="entry name" value="4pyrrol_Methylase_sf"/>
</dbReference>
<dbReference type="InterPro" id="IPR048015">
    <property type="entry name" value="NTP-PPase_MazG-like_N"/>
</dbReference>
<evidence type="ECO:0000259" key="2">
    <source>
        <dbReference type="Pfam" id="PF03819"/>
    </source>
</evidence>
<dbReference type="GO" id="GO:0046052">
    <property type="term" value="P:UTP catabolic process"/>
    <property type="evidence" value="ECO:0007669"/>
    <property type="project" value="TreeGrafter"/>
</dbReference>
<sequence>MTAKITLVGLGPGSRDALPAVNLEILKGAARLFLRTEVHPVVDWLKEQQIAFSSFDSYYEQGDSFDEVYRQIAEDVLTAAAQGPVVYAVPGHPLVAETTVDMIISRARKQGIDIDLVPAMSFLDELYAALQVDPIQGIQIVDGLQLDEHQLSPTLAVVVVQVYNRLVAADVKLSLMEVYPPEHPAVVVRAAGVPGRQRIENVQLYEIDRLDWLDHLTSLYIPGYSKAAKVTSRFPLDPLVDIMGQLRGEQGCPWDREQDHHTLTTYLLEETYEVLEAIQQENMYNICEELGDLLLQIVFHAQIARENGFFDINDVIDSICQKMIRRHPHVFGNIHVNNSDEVLVNWDKIKQGEKECGAEKRKSVLDGVPRGLPALLRAYKIQAKAARVGFDWPDYQGALDKVDEELVEWKEALAGGQREKIELEAGDMLFAVVNAARLSGVDPEAALTATVDKFIRRFSFIEKEAASKGTTLARMSLAEMDQLWEKAKNSEK</sequence>
<dbReference type="FunFam" id="1.10.287.1080:FF:000003">
    <property type="entry name" value="Nucleoside triphosphate pyrophosphohydrolase"/>
    <property type="match status" value="1"/>
</dbReference>
<dbReference type="RefSeq" id="WP_166510820.1">
    <property type="nucleotide sequence ID" value="NZ_VNHM01000003.1"/>
</dbReference>
<evidence type="ECO:0000313" key="4">
    <source>
        <dbReference type="Proteomes" id="UP000323166"/>
    </source>
</evidence>
<dbReference type="SUPFAM" id="SSF53790">
    <property type="entry name" value="Tetrapyrrole methylase"/>
    <property type="match status" value="1"/>
</dbReference>
<name>A0A5S4ZVH9_9FIRM</name>
<dbReference type="GO" id="GO:0046061">
    <property type="term" value="P:dATP catabolic process"/>
    <property type="evidence" value="ECO:0007669"/>
    <property type="project" value="TreeGrafter"/>
</dbReference>
<dbReference type="Gene3D" id="1.10.287.1080">
    <property type="entry name" value="MazG-like"/>
    <property type="match status" value="2"/>
</dbReference>
<dbReference type="Pfam" id="PF03819">
    <property type="entry name" value="MazG"/>
    <property type="match status" value="2"/>
</dbReference>
<evidence type="ECO:0000313" key="3">
    <source>
        <dbReference type="EMBL" id="TYO96963.1"/>
    </source>
</evidence>
<dbReference type="InterPro" id="IPR014777">
    <property type="entry name" value="4pyrrole_Mease_sub1"/>
</dbReference>
<dbReference type="SUPFAM" id="SSF101386">
    <property type="entry name" value="all-alpha NTP pyrophosphatases"/>
    <property type="match status" value="2"/>
</dbReference>
<feature type="domain" description="NTP pyrophosphohydrolase MazG-like" evidence="2">
    <location>
        <begin position="402"/>
        <end position="457"/>
    </location>
</feature>
<dbReference type="InterPro" id="IPR004518">
    <property type="entry name" value="MazG-like_dom"/>
</dbReference>
<dbReference type="Proteomes" id="UP000323166">
    <property type="component" value="Unassembled WGS sequence"/>
</dbReference>
<gene>
    <name evidence="3" type="ORF">LX24_00773</name>
</gene>
<dbReference type="NCBIfam" id="NF007113">
    <property type="entry name" value="PRK09562.1"/>
    <property type="match status" value="1"/>
</dbReference>
<dbReference type="NCBIfam" id="TIGR00444">
    <property type="entry name" value="mazG"/>
    <property type="match status" value="1"/>
</dbReference>
<dbReference type="GO" id="GO:0046047">
    <property type="term" value="P:TTP catabolic process"/>
    <property type="evidence" value="ECO:0007669"/>
    <property type="project" value="TreeGrafter"/>
</dbReference>
<proteinExistence type="predicted"/>
<dbReference type="InterPro" id="IPR011551">
    <property type="entry name" value="NTP_PyrPHydrolase_MazG"/>
</dbReference>
<comment type="caution">
    <text evidence="3">The sequence shown here is derived from an EMBL/GenBank/DDBJ whole genome shotgun (WGS) entry which is preliminary data.</text>
</comment>
<keyword evidence="3" id="KW-0489">Methyltransferase</keyword>
<dbReference type="GO" id="GO:0032259">
    <property type="term" value="P:methylation"/>
    <property type="evidence" value="ECO:0007669"/>
    <property type="project" value="UniProtKB-KW"/>
</dbReference>
<dbReference type="GO" id="GO:0046076">
    <property type="term" value="P:dTTP catabolic process"/>
    <property type="evidence" value="ECO:0007669"/>
    <property type="project" value="TreeGrafter"/>
</dbReference>
<dbReference type="PIRSF" id="PIRSF002845">
    <property type="entry name" value="Ttrprl_mtas_MazG"/>
    <property type="match status" value="1"/>
</dbReference>
<dbReference type="GO" id="GO:0008168">
    <property type="term" value="F:methyltransferase activity"/>
    <property type="evidence" value="ECO:0007669"/>
    <property type="project" value="UniProtKB-KW"/>
</dbReference>
<dbReference type="GO" id="GO:0006203">
    <property type="term" value="P:dGTP catabolic process"/>
    <property type="evidence" value="ECO:0007669"/>
    <property type="project" value="TreeGrafter"/>
</dbReference>
<keyword evidence="3" id="KW-0808">Transferase</keyword>
<dbReference type="GO" id="GO:0046081">
    <property type="term" value="P:dUTP catabolic process"/>
    <property type="evidence" value="ECO:0007669"/>
    <property type="project" value="TreeGrafter"/>
</dbReference>
<dbReference type="InterPro" id="IPR024180">
    <property type="entry name" value="Tetrapyrrole_Mease/MazG_pred"/>
</dbReference>